<reference evidence="1 2" key="1">
    <citation type="submission" date="2017-07" db="EMBL/GenBank/DDBJ databases">
        <title>Leptospira spp. isolated from tropical soils.</title>
        <authorList>
            <person name="Thibeaux R."/>
            <person name="Iraola G."/>
            <person name="Ferres I."/>
            <person name="Bierque E."/>
            <person name="Girault D."/>
            <person name="Soupe-Gilbert M.-E."/>
            <person name="Picardeau M."/>
            <person name="Goarant C."/>
        </authorList>
    </citation>
    <scope>NUCLEOTIDE SEQUENCE [LARGE SCALE GENOMIC DNA]</scope>
    <source>
        <strain evidence="1 2">FH2-C-A2</strain>
    </source>
</reference>
<dbReference type="EMBL" id="NPDT01000005">
    <property type="protein sequence ID" value="PJZ65404.1"/>
    <property type="molecule type" value="Genomic_DNA"/>
</dbReference>
<dbReference type="Proteomes" id="UP000231912">
    <property type="component" value="Unassembled WGS sequence"/>
</dbReference>
<evidence type="ECO:0000313" key="1">
    <source>
        <dbReference type="EMBL" id="PJZ65404.1"/>
    </source>
</evidence>
<comment type="caution">
    <text evidence="1">The sequence shown here is derived from an EMBL/GenBank/DDBJ whole genome shotgun (WGS) entry which is preliminary data.</text>
</comment>
<dbReference type="NCBIfam" id="NF047449">
    <property type="entry name" value="Lepto_FcpA_rel"/>
    <property type="match status" value="1"/>
</dbReference>
<accession>A0A2M9ZAH3</accession>
<sequence>MEPFLWFLSDMALRMIAGMGPNTISPSRVGYLLLLPLLLSVTISLRTEEDPHDRNRKLQVLIPESAQEGPWSDDPTEFKDLDILGDFGEDSSKQSLEKTREHLSKALDDFRKTSESVQARRKAEEAKVLESERYEWQRKTRIENAERAFSREIAQARLESVKQLALAMRNMDKIKNPRINRSESFLDLKAGVYREFIKHQYALRNYVQSAEFLEKYIALDPKMNDEAEPHRMLSHCYERLYLSAKKSGDANAMDYYQSRRKKHGILYAEIAYGRESYEFKKVLELLARD</sequence>
<evidence type="ECO:0000313" key="2">
    <source>
        <dbReference type="Proteomes" id="UP000231912"/>
    </source>
</evidence>
<proteinExistence type="predicted"/>
<dbReference type="AlphaFoldDB" id="A0A2M9ZAH3"/>
<organism evidence="1 2">
    <name type="scientific">Leptospira wolffii</name>
    <dbReference type="NCBI Taxonomy" id="409998"/>
    <lineage>
        <taxon>Bacteria</taxon>
        <taxon>Pseudomonadati</taxon>
        <taxon>Spirochaetota</taxon>
        <taxon>Spirochaetia</taxon>
        <taxon>Leptospirales</taxon>
        <taxon>Leptospiraceae</taxon>
        <taxon>Leptospira</taxon>
    </lineage>
</organism>
<gene>
    <name evidence="1" type="ORF">CH371_13505</name>
</gene>
<name>A0A2M9ZAH3_9LEPT</name>
<protein>
    <submittedName>
        <fullName evidence="1">Uncharacterized protein</fullName>
    </submittedName>
</protein>